<feature type="signal peptide" evidence="1">
    <location>
        <begin position="1"/>
        <end position="25"/>
    </location>
</feature>
<sequence length="75" mass="8253">MARSTPPYRMFFAAWVVAGLSICLWQMSPQSPSLESRTMIFDPNTEMQQIATYADNSTLPSLISSSISTSTSTDV</sequence>
<gene>
    <name evidence="2" type="ORF">BPOR_0322g00040</name>
</gene>
<evidence type="ECO:0008006" key="4">
    <source>
        <dbReference type="Google" id="ProtNLM"/>
    </source>
</evidence>
<keyword evidence="3" id="KW-1185">Reference proteome</keyword>
<dbReference type="EMBL" id="PQXO01000321">
    <property type="protein sequence ID" value="TGO86224.1"/>
    <property type="molecule type" value="Genomic_DNA"/>
</dbReference>
<protein>
    <recommendedName>
        <fullName evidence="4">Transmembrane protein</fullName>
    </recommendedName>
</protein>
<evidence type="ECO:0000313" key="2">
    <source>
        <dbReference type="EMBL" id="TGO86224.1"/>
    </source>
</evidence>
<reference evidence="2 3" key="1">
    <citation type="submission" date="2017-12" db="EMBL/GenBank/DDBJ databases">
        <title>Comparative genomics of Botrytis spp.</title>
        <authorList>
            <person name="Valero-Jimenez C.A."/>
            <person name="Tapia P."/>
            <person name="Veloso J."/>
            <person name="Silva-Moreno E."/>
            <person name="Staats M."/>
            <person name="Valdes J.H."/>
            <person name="Van Kan J.A.L."/>
        </authorList>
    </citation>
    <scope>NUCLEOTIDE SEQUENCE [LARGE SCALE GENOMIC DNA]</scope>
    <source>
        <strain evidence="2 3">MUCL3349</strain>
    </source>
</reference>
<organism evidence="2 3">
    <name type="scientific">Botrytis porri</name>
    <dbReference type="NCBI Taxonomy" id="87229"/>
    <lineage>
        <taxon>Eukaryota</taxon>
        <taxon>Fungi</taxon>
        <taxon>Dikarya</taxon>
        <taxon>Ascomycota</taxon>
        <taxon>Pezizomycotina</taxon>
        <taxon>Leotiomycetes</taxon>
        <taxon>Helotiales</taxon>
        <taxon>Sclerotiniaceae</taxon>
        <taxon>Botrytis</taxon>
    </lineage>
</organism>
<proteinExistence type="predicted"/>
<feature type="chain" id="PRO_5021242826" description="Transmembrane protein" evidence="1">
    <location>
        <begin position="26"/>
        <end position="75"/>
    </location>
</feature>
<accession>A0A4Z1KQL0</accession>
<comment type="caution">
    <text evidence="2">The sequence shown here is derived from an EMBL/GenBank/DDBJ whole genome shotgun (WGS) entry which is preliminary data.</text>
</comment>
<dbReference type="Proteomes" id="UP000297280">
    <property type="component" value="Unassembled WGS sequence"/>
</dbReference>
<evidence type="ECO:0000313" key="3">
    <source>
        <dbReference type="Proteomes" id="UP000297280"/>
    </source>
</evidence>
<name>A0A4Z1KQL0_9HELO</name>
<evidence type="ECO:0000256" key="1">
    <source>
        <dbReference type="SAM" id="SignalP"/>
    </source>
</evidence>
<keyword evidence="1" id="KW-0732">Signal</keyword>
<dbReference type="AlphaFoldDB" id="A0A4Z1KQL0"/>